<evidence type="ECO:0000313" key="3">
    <source>
        <dbReference type="Proteomes" id="UP000002428"/>
    </source>
</evidence>
<proteinExistence type="predicted"/>
<dbReference type="Proteomes" id="UP000002428">
    <property type="component" value="Chromosome M"/>
</dbReference>
<sequence length="74" mass="8151">MAKKFLVFLTLRAPSPNALPGREGKKNDIMWEKGKSPVLFPTIAAVARRKISTQVLLWKKRVGSLAKPHGGVGR</sequence>
<dbReference type="VEuPathDB" id="FungiDB:CAGL0M12452g"/>
<reference evidence="2 3" key="1">
    <citation type="journal article" date="2004" name="Nature">
        <title>Genome evolution in yeasts.</title>
        <authorList>
            <consortium name="Genolevures"/>
            <person name="Dujon B."/>
            <person name="Sherman D."/>
            <person name="Fischer G."/>
            <person name="Durrens P."/>
            <person name="Casaregola S."/>
            <person name="Lafontaine I."/>
            <person name="de Montigny J."/>
            <person name="Marck C."/>
            <person name="Neuveglise C."/>
            <person name="Talla E."/>
            <person name="Goffard N."/>
            <person name="Frangeul L."/>
            <person name="Aigle M."/>
            <person name="Anthouard V."/>
            <person name="Babour A."/>
            <person name="Barbe V."/>
            <person name="Barnay S."/>
            <person name="Blanchin S."/>
            <person name="Beckerich J.M."/>
            <person name="Beyne E."/>
            <person name="Bleykasten C."/>
            <person name="Boisrame A."/>
            <person name="Boyer J."/>
            <person name="Cattolico L."/>
            <person name="Confanioleri F."/>
            <person name="de Daruvar A."/>
            <person name="Despons L."/>
            <person name="Fabre E."/>
            <person name="Fairhead C."/>
            <person name="Ferry-Dumazet H."/>
            <person name="Groppi A."/>
            <person name="Hantraye F."/>
            <person name="Hennequin C."/>
            <person name="Jauniaux N."/>
            <person name="Joyet P."/>
            <person name="Kachouri R."/>
            <person name="Kerrest A."/>
            <person name="Koszul R."/>
            <person name="Lemaire M."/>
            <person name="Lesur I."/>
            <person name="Ma L."/>
            <person name="Muller H."/>
            <person name="Nicaud J.M."/>
            <person name="Nikolski M."/>
            <person name="Oztas S."/>
            <person name="Ozier-Kalogeropoulos O."/>
            <person name="Pellenz S."/>
            <person name="Potier S."/>
            <person name="Richard G.F."/>
            <person name="Straub M.L."/>
            <person name="Suleau A."/>
            <person name="Swennene D."/>
            <person name="Tekaia F."/>
            <person name="Wesolowski-Louvel M."/>
            <person name="Westhof E."/>
            <person name="Wirth B."/>
            <person name="Zeniou-Meyer M."/>
            <person name="Zivanovic I."/>
            <person name="Bolotin-Fukuhara M."/>
            <person name="Thierry A."/>
            <person name="Bouchier C."/>
            <person name="Caudron B."/>
            <person name="Scarpelli C."/>
            <person name="Gaillardin C."/>
            <person name="Weissenbach J."/>
            <person name="Wincker P."/>
            <person name="Souciet J.L."/>
        </authorList>
    </citation>
    <scope>NUCLEOTIDE SEQUENCE [LARGE SCALE GENOMIC DNA]</scope>
    <source>
        <strain evidence="3">ATCC 2001 / BCRC 20586 / JCM 3761 / NBRC 0622 / NRRL Y-65 / CBS 138</strain>
    </source>
</reference>
<gene>
    <name evidence="1 2" type="ordered locus">CAGL0M12452g</name>
</gene>
<dbReference type="KEGG" id="cgr:2891434"/>
<keyword evidence="3" id="KW-1185">Reference proteome</keyword>
<evidence type="ECO:0000313" key="1">
    <source>
        <dbReference type="CGD" id="CAL0137227"/>
    </source>
</evidence>
<dbReference type="AlphaFoldDB" id="Q6FIR0"/>
<dbReference type="CGD" id="CAL0137227">
    <property type="gene designation" value="CAGL0M12452g"/>
</dbReference>
<dbReference type="EMBL" id="CR380959">
    <property type="protein sequence ID" value="CAG62864.1"/>
    <property type="molecule type" value="Genomic_DNA"/>
</dbReference>
<organism evidence="2 3">
    <name type="scientific">Candida glabrata (strain ATCC 2001 / BCRC 20586 / JCM 3761 / NBRC 0622 / NRRL Y-65 / CBS 138)</name>
    <name type="common">Yeast</name>
    <name type="synonym">Nakaseomyces glabratus</name>
    <dbReference type="NCBI Taxonomy" id="284593"/>
    <lineage>
        <taxon>Eukaryota</taxon>
        <taxon>Fungi</taxon>
        <taxon>Dikarya</taxon>
        <taxon>Ascomycota</taxon>
        <taxon>Saccharomycotina</taxon>
        <taxon>Saccharomycetes</taxon>
        <taxon>Saccharomycetales</taxon>
        <taxon>Saccharomycetaceae</taxon>
        <taxon>Nakaseomyces</taxon>
    </lineage>
</organism>
<name>Q6FIR0_CANGA</name>
<dbReference type="HOGENOM" id="CLU_2687576_0_0_1"/>
<dbReference type="InParanoid" id="Q6FIR0"/>
<evidence type="ECO:0000313" key="2">
    <source>
        <dbReference type="EMBL" id="CAG62864.1"/>
    </source>
</evidence>
<protein>
    <submittedName>
        <fullName evidence="2">Uncharacterized protein</fullName>
    </submittedName>
</protein>
<dbReference type="RefSeq" id="XP_449884.1">
    <property type="nucleotide sequence ID" value="XM_449884.1"/>
</dbReference>
<accession>Q6FIR0</accession>